<dbReference type="GO" id="GO:0009898">
    <property type="term" value="C:cytoplasmic side of plasma membrane"/>
    <property type="evidence" value="ECO:0007669"/>
    <property type="project" value="TreeGrafter"/>
</dbReference>
<name>A0A0T5XAX0_9BACT</name>
<dbReference type="GO" id="GO:0016887">
    <property type="term" value="F:ATP hydrolysis activity"/>
    <property type="evidence" value="ECO:0007669"/>
    <property type="project" value="TreeGrafter"/>
</dbReference>
<dbReference type="InterPro" id="IPR050625">
    <property type="entry name" value="ParA/MinD_ATPase"/>
</dbReference>
<dbReference type="STRING" id="592015.HMPREF1705_02748"/>
<dbReference type="GO" id="GO:0005829">
    <property type="term" value="C:cytosol"/>
    <property type="evidence" value="ECO:0007669"/>
    <property type="project" value="TreeGrafter"/>
</dbReference>
<dbReference type="PIRSF" id="PIRSF005647">
    <property type="entry name" value="CooC"/>
    <property type="match status" value="1"/>
</dbReference>
<dbReference type="RefSeq" id="WP_057940778.1">
    <property type="nucleotide sequence ID" value="NZ_ACJX03000001.1"/>
</dbReference>
<dbReference type="PANTHER" id="PTHR43384:SF3">
    <property type="entry name" value="AAA+ ATPASE DOMAIN-CONTAINING PROTEIN"/>
    <property type="match status" value="1"/>
</dbReference>
<evidence type="ECO:0000259" key="1">
    <source>
        <dbReference type="Pfam" id="PF01656"/>
    </source>
</evidence>
<dbReference type="InterPro" id="IPR014433">
    <property type="entry name" value="CooC"/>
</dbReference>
<gene>
    <name evidence="2" type="ORF">HMPREF1705_02748</name>
</gene>
<dbReference type="SUPFAM" id="SSF52540">
    <property type="entry name" value="P-loop containing nucleoside triphosphate hydrolases"/>
    <property type="match status" value="1"/>
</dbReference>
<proteinExistence type="predicted"/>
<dbReference type="GO" id="GO:0005524">
    <property type="term" value="F:ATP binding"/>
    <property type="evidence" value="ECO:0007669"/>
    <property type="project" value="TreeGrafter"/>
</dbReference>
<dbReference type="EMBL" id="ACJX03000001">
    <property type="protein sequence ID" value="KRT35516.1"/>
    <property type="molecule type" value="Genomic_DNA"/>
</dbReference>
<reference evidence="3" key="1">
    <citation type="submission" date="2012-09" db="EMBL/GenBank/DDBJ databases">
        <authorList>
            <person name="Weinstock G."/>
            <person name="Sodergren E."/>
            <person name="Clifton S."/>
            <person name="Fulton L."/>
            <person name="Fulton B."/>
            <person name="Courtney L."/>
            <person name="Fronick C."/>
            <person name="Harrison M."/>
            <person name="Strong C."/>
            <person name="Farmer C."/>
            <person name="Delehaunty K."/>
            <person name="Markovic C."/>
            <person name="Hall O."/>
            <person name="Minx P."/>
            <person name="Tomlinson C."/>
            <person name="Mitreva M."/>
            <person name="Nelson J."/>
            <person name="Hou S."/>
            <person name="Wollam A."/>
            <person name="Pepin K.H."/>
            <person name="Johnson M."/>
            <person name="Bhonagiri V."/>
            <person name="Nash W.E."/>
            <person name="Suruliraj S."/>
            <person name="Warren W."/>
            <person name="Chinwalla A."/>
            <person name="Mardis E.R."/>
            <person name="Wilson R.K."/>
        </authorList>
    </citation>
    <scope>NUCLEOTIDE SEQUENCE [LARGE SCALE GENOMIC DNA]</scope>
    <source>
        <strain evidence="3">OS1</strain>
    </source>
</reference>
<sequence>MTKVFICGRGGSGKSTITAMFAKFLASEGMRVLVIDADESNRSLYRMLGLSAPKSTLMDDLGGRVAVKKVVFDNKKSGFDEDAKIHVDDLPRTCVSRRDDYAFLAIGKICQPDEGCACPMGALEKGFLARLHAPGWWILVDCEAGIEHIGRGIWRSADIFLVVLEPSHESLEMVKFMSDLAKEVDRPMVAVVNMADDDVIEDVKASLESTGVETVAFFPRDKRIAASNLKGDAVPLLPGFVPFLRSCFEAISEKTNAIGS</sequence>
<dbReference type="OrthoDB" id="9778641at2"/>
<organism evidence="2 3">
    <name type="scientific">Acetomicrobium hydrogeniformans ATCC BAA-1850</name>
    <dbReference type="NCBI Taxonomy" id="592015"/>
    <lineage>
        <taxon>Bacteria</taxon>
        <taxon>Thermotogati</taxon>
        <taxon>Synergistota</taxon>
        <taxon>Synergistia</taxon>
        <taxon>Synergistales</taxon>
        <taxon>Acetomicrobiaceae</taxon>
        <taxon>Acetomicrobium</taxon>
    </lineage>
</organism>
<accession>A0A0T5XAX0</accession>
<dbReference type="Proteomes" id="UP000005273">
    <property type="component" value="Unassembled WGS sequence"/>
</dbReference>
<dbReference type="InterPro" id="IPR027417">
    <property type="entry name" value="P-loop_NTPase"/>
</dbReference>
<protein>
    <recommendedName>
        <fullName evidence="1">CobQ/CobB/MinD/ParA nucleotide binding domain-containing protein</fullName>
    </recommendedName>
</protein>
<dbReference type="PANTHER" id="PTHR43384">
    <property type="entry name" value="SEPTUM SITE-DETERMINING PROTEIN MIND HOMOLOG, CHLOROPLASTIC-RELATED"/>
    <property type="match status" value="1"/>
</dbReference>
<dbReference type="InterPro" id="IPR002586">
    <property type="entry name" value="CobQ/CobB/MinD/ParA_Nub-bd_dom"/>
</dbReference>
<evidence type="ECO:0000313" key="3">
    <source>
        <dbReference type="Proteomes" id="UP000005273"/>
    </source>
</evidence>
<keyword evidence="3" id="KW-1185">Reference proteome</keyword>
<dbReference type="eggNOG" id="COG3640">
    <property type="taxonomic scope" value="Bacteria"/>
</dbReference>
<dbReference type="AlphaFoldDB" id="A0A0T5XAX0"/>
<dbReference type="Pfam" id="PF01656">
    <property type="entry name" value="CbiA"/>
    <property type="match status" value="1"/>
</dbReference>
<feature type="domain" description="CobQ/CobB/MinD/ParA nucleotide binding" evidence="1">
    <location>
        <begin position="6"/>
        <end position="232"/>
    </location>
</feature>
<comment type="caution">
    <text evidence="2">The sequence shown here is derived from an EMBL/GenBank/DDBJ whole genome shotgun (WGS) entry which is preliminary data.</text>
</comment>
<dbReference type="Gene3D" id="3.40.50.300">
    <property type="entry name" value="P-loop containing nucleotide triphosphate hydrolases"/>
    <property type="match status" value="1"/>
</dbReference>
<dbReference type="GO" id="GO:0051782">
    <property type="term" value="P:negative regulation of cell division"/>
    <property type="evidence" value="ECO:0007669"/>
    <property type="project" value="TreeGrafter"/>
</dbReference>
<evidence type="ECO:0000313" key="2">
    <source>
        <dbReference type="EMBL" id="KRT35516.1"/>
    </source>
</evidence>